<proteinExistence type="inferred from homology"/>
<organism evidence="2 3">
    <name type="scientific">Streptococcus equi subsp. equi (strain 4047)</name>
    <dbReference type="NCBI Taxonomy" id="553482"/>
    <lineage>
        <taxon>Bacteria</taxon>
        <taxon>Bacillati</taxon>
        <taxon>Bacillota</taxon>
        <taxon>Bacilli</taxon>
        <taxon>Lactobacillales</taxon>
        <taxon>Streptococcaceae</taxon>
        <taxon>Streptococcus</taxon>
    </lineage>
</organism>
<dbReference type="InterPro" id="IPR043129">
    <property type="entry name" value="ATPase_NBD"/>
</dbReference>
<gene>
    <name evidence="2" type="ordered locus">SEQ_1689</name>
</gene>
<name>C0MC39_STRE4</name>
<sequence length="297" mass="32360">MTLLCIDIGGTSIKFAICHKGRLKKQSSRPTPQSLEDFYHMLDERLAYYRTEKLSGIAISSPGAVNKATGIIEGASALPYIHGFPIQQCLEERLGLPVSIENDANCAALAESALGAGQGTSSLAMLVLGTGVGGSLVINGRIHYGAHLFGGEFGFMVMNERYQTFSELGTVVNMAKRYSQIINDGKSYTGKEVLELADQGDPVALKERQVFLQSLAMGVFNIQHAFDPEMILIGGGVSQADFLLPALEAELDKLYQIVSISDLRPQLAICHFKNEANLLGASIDFMQEHRKDEMWID</sequence>
<reference evidence="2 3" key="1">
    <citation type="journal article" date="2009" name="PLoS Pathog.">
        <title>Genomic evidence for the evolution of Streptococcus equi: host restriction, increased virulence, and genetic exchange with human pathogens.</title>
        <authorList>
            <person name="Holden M.T.G."/>
            <person name="Heather Z."/>
            <person name="Paillot R."/>
            <person name="Steward K.F."/>
            <person name="Webb K."/>
            <person name="Ainslie F."/>
            <person name="Jourdan T."/>
            <person name="Bason N.C."/>
            <person name="Holroyd N.E."/>
            <person name="Mungall K."/>
            <person name="Quail M.A."/>
            <person name="Sanders M."/>
            <person name="Simmonds M."/>
            <person name="Willey D."/>
            <person name="Brooks K."/>
            <person name="Aanensen D.M."/>
            <person name="Spratt B.G."/>
            <person name="Jolley K.A."/>
            <person name="Maiden M.C.J."/>
            <person name="Kehoe M."/>
            <person name="Chanter N."/>
            <person name="Bentley S.D."/>
            <person name="Robinson C."/>
            <person name="Maskell D.J."/>
            <person name="Parkhill J."/>
            <person name="Waller A.S."/>
        </authorList>
    </citation>
    <scope>NUCLEOTIDE SEQUENCE [LARGE SCALE GENOMIC DNA]</scope>
    <source>
        <strain evidence="2 3">4047</strain>
    </source>
</reference>
<dbReference type="PANTHER" id="PTHR18964">
    <property type="entry name" value="ROK (REPRESSOR, ORF, KINASE) FAMILY"/>
    <property type="match status" value="1"/>
</dbReference>
<dbReference type="OrthoDB" id="9795247at2"/>
<dbReference type="AlphaFoldDB" id="C0MC39"/>
<dbReference type="Pfam" id="PF00480">
    <property type="entry name" value="ROK"/>
    <property type="match status" value="1"/>
</dbReference>
<evidence type="ECO:0000256" key="1">
    <source>
        <dbReference type="ARBA" id="ARBA00006479"/>
    </source>
</evidence>
<accession>C0MC39</accession>
<dbReference type="Gene3D" id="3.30.420.40">
    <property type="match status" value="2"/>
</dbReference>
<comment type="similarity">
    <text evidence="1">Belongs to the ROK (NagC/XylR) family.</text>
</comment>
<dbReference type="HOGENOM" id="CLU_036604_0_2_9"/>
<dbReference type="EMBL" id="FM204883">
    <property type="protein sequence ID" value="CAW94740.1"/>
    <property type="molecule type" value="Genomic_DNA"/>
</dbReference>
<dbReference type="Proteomes" id="UP000001365">
    <property type="component" value="Chromosome"/>
</dbReference>
<dbReference type="RefSeq" id="WP_012679927.1">
    <property type="nucleotide sequence ID" value="NC_012471.1"/>
</dbReference>
<dbReference type="KEGG" id="seu:SEQ_1689"/>
<evidence type="ECO:0000313" key="2">
    <source>
        <dbReference type="EMBL" id="CAW94740.1"/>
    </source>
</evidence>
<evidence type="ECO:0000313" key="3">
    <source>
        <dbReference type="Proteomes" id="UP000001365"/>
    </source>
</evidence>
<dbReference type="PANTHER" id="PTHR18964:SF170">
    <property type="entry name" value="SUGAR KINASE"/>
    <property type="match status" value="1"/>
</dbReference>
<dbReference type="SUPFAM" id="SSF53067">
    <property type="entry name" value="Actin-like ATPase domain"/>
    <property type="match status" value="1"/>
</dbReference>
<dbReference type="CDD" id="cd24152">
    <property type="entry name" value="ASKHA_NBD_ROK-like"/>
    <property type="match status" value="1"/>
</dbReference>
<dbReference type="InterPro" id="IPR000600">
    <property type="entry name" value="ROK"/>
</dbReference>
<protein>
    <submittedName>
        <fullName evidence="2">ROK family protein</fullName>
    </submittedName>
</protein>